<gene>
    <name evidence="1" type="ORF">Mal52_58830</name>
</gene>
<name>A0A517ZXZ9_9PLAN</name>
<sequence length="220" mass="26167">MYYDVISSLPQLPYFTRAERLPITPLRLEQRLRRLRPEHAAQLEHARSVLRWRPERLTAHSDESLLAEYAQLLNAELSTQLHEYVSFRRIQQIMLAALRRVHDGVGPWENTRMWSALPHMYHIRQHWDVQDFGLEYLYPWLPQARECLAAGDAIGLEQHLMDLNWRWLSRTAEQQMFAFAAVFAYVFQWEMLKDWLQCDASQAKARFTELIDKVTDVKDS</sequence>
<accession>A0A517ZXZ9</accession>
<evidence type="ECO:0000313" key="1">
    <source>
        <dbReference type="EMBL" id="QDU47354.1"/>
    </source>
</evidence>
<protein>
    <recommendedName>
        <fullName evidence="3">V-type ATP synthase subunit C</fullName>
    </recommendedName>
</protein>
<evidence type="ECO:0008006" key="3">
    <source>
        <dbReference type="Google" id="ProtNLM"/>
    </source>
</evidence>
<evidence type="ECO:0000313" key="2">
    <source>
        <dbReference type="Proteomes" id="UP000319383"/>
    </source>
</evidence>
<dbReference type="AlphaFoldDB" id="A0A517ZXZ9"/>
<dbReference type="Proteomes" id="UP000319383">
    <property type="component" value="Chromosome"/>
</dbReference>
<dbReference type="RefSeq" id="WP_145380178.1">
    <property type="nucleotide sequence ID" value="NZ_CP036276.1"/>
</dbReference>
<dbReference type="KEGG" id="sdyn:Mal52_58830"/>
<dbReference type="InterPro" id="IPR024492">
    <property type="entry name" value="DUF2764"/>
</dbReference>
<keyword evidence="2" id="KW-1185">Reference proteome</keyword>
<proteinExistence type="predicted"/>
<organism evidence="1 2">
    <name type="scientific">Symmachiella dynata</name>
    <dbReference type="NCBI Taxonomy" id="2527995"/>
    <lineage>
        <taxon>Bacteria</taxon>
        <taxon>Pseudomonadati</taxon>
        <taxon>Planctomycetota</taxon>
        <taxon>Planctomycetia</taxon>
        <taxon>Planctomycetales</taxon>
        <taxon>Planctomycetaceae</taxon>
        <taxon>Symmachiella</taxon>
    </lineage>
</organism>
<dbReference type="Pfam" id="PF10962">
    <property type="entry name" value="DUF2764"/>
    <property type="match status" value="1"/>
</dbReference>
<dbReference type="EMBL" id="CP036276">
    <property type="protein sequence ID" value="QDU47354.1"/>
    <property type="molecule type" value="Genomic_DNA"/>
</dbReference>
<reference evidence="1 2" key="1">
    <citation type="submission" date="2019-02" db="EMBL/GenBank/DDBJ databases">
        <title>Deep-cultivation of Planctomycetes and their phenomic and genomic characterization uncovers novel biology.</title>
        <authorList>
            <person name="Wiegand S."/>
            <person name="Jogler M."/>
            <person name="Boedeker C."/>
            <person name="Pinto D."/>
            <person name="Vollmers J."/>
            <person name="Rivas-Marin E."/>
            <person name="Kohn T."/>
            <person name="Peeters S.H."/>
            <person name="Heuer A."/>
            <person name="Rast P."/>
            <person name="Oberbeckmann S."/>
            <person name="Bunk B."/>
            <person name="Jeske O."/>
            <person name="Meyerdierks A."/>
            <person name="Storesund J.E."/>
            <person name="Kallscheuer N."/>
            <person name="Luecker S."/>
            <person name="Lage O.M."/>
            <person name="Pohl T."/>
            <person name="Merkel B.J."/>
            <person name="Hornburger P."/>
            <person name="Mueller R.-W."/>
            <person name="Bruemmer F."/>
            <person name="Labrenz M."/>
            <person name="Spormann A.M."/>
            <person name="Op den Camp H."/>
            <person name="Overmann J."/>
            <person name="Amann R."/>
            <person name="Jetten M.S.M."/>
            <person name="Mascher T."/>
            <person name="Medema M.H."/>
            <person name="Devos D.P."/>
            <person name="Kaster A.-K."/>
            <person name="Ovreas L."/>
            <person name="Rohde M."/>
            <person name="Galperin M.Y."/>
            <person name="Jogler C."/>
        </authorList>
    </citation>
    <scope>NUCLEOTIDE SEQUENCE [LARGE SCALE GENOMIC DNA]</scope>
    <source>
        <strain evidence="1 2">Mal52</strain>
    </source>
</reference>